<reference evidence="1 2" key="1">
    <citation type="journal article" date="2015" name="Nature">
        <title>rRNA introns, odd ribosomes, and small enigmatic genomes across a large radiation of phyla.</title>
        <authorList>
            <person name="Brown C.T."/>
            <person name="Hug L.A."/>
            <person name="Thomas B.C."/>
            <person name="Sharon I."/>
            <person name="Castelle C.J."/>
            <person name="Singh A."/>
            <person name="Wilkins M.J."/>
            <person name="Williams K.H."/>
            <person name="Banfield J.F."/>
        </authorList>
    </citation>
    <scope>NUCLEOTIDE SEQUENCE [LARGE SCALE GENOMIC DNA]</scope>
</reference>
<comment type="caution">
    <text evidence="1">The sequence shown here is derived from an EMBL/GenBank/DDBJ whole genome shotgun (WGS) entry which is preliminary data.</text>
</comment>
<protein>
    <submittedName>
        <fullName evidence="1">Uncharacterized protein</fullName>
    </submittedName>
</protein>
<dbReference type="Proteomes" id="UP000034448">
    <property type="component" value="Unassembled WGS sequence"/>
</dbReference>
<evidence type="ECO:0000313" key="2">
    <source>
        <dbReference type="Proteomes" id="UP000034448"/>
    </source>
</evidence>
<proteinExistence type="predicted"/>
<accession>A0A0G0FAK1</accession>
<name>A0A0G0FAK1_9BACT</name>
<evidence type="ECO:0000313" key="1">
    <source>
        <dbReference type="EMBL" id="KKQ16208.1"/>
    </source>
</evidence>
<dbReference type="AlphaFoldDB" id="A0A0G0FAK1"/>
<gene>
    <name evidence="1" type="ORF">US28_C0004G0050</name>
</gene>
<dbReference type="EMBL" id="LBSJ01000004">
    <property type="protein sequence ID" value="KKQ16208.1"/>
    <property type="molecule type" value="Genomic_DNA"/>
</dbReference>
<sequence length="270" mass="30522">MEKILITHTNPHLDDIFAIWLFKKFNPDFKDAKVEFISASRDAASDQSEDKIYFGTGGGKFDEHTEKKVGQSAGSLVWNEVLEKNLVKDETEIAALEELVEWNNLIDTGKAPTSDFSEYSLQSILRPPATDQDSSLKSLKLGEEVLDRLFEVIKNKKMARKDWEGRVEFESKFGKAVAVKSEFITRAFCKQMGGADIFLMLDPKYNSVQYFTPNEIDLGPIYEALKKLDPDASWFLHQSHHMVICGSGSAPESKTTILSFDQLIDVLKEI</sequence>
<organism evidence="1 2">
    <name type="scientific">Candidatus Daviesbacteria bacterium GW2011_GWA1_36_8</name>
    <dbReference type="NCBI Taxonomy" id="1618417"/>
    <lineage>
        <taxon>Bacteria</taxon>
        <taxon>Candidatus Daviesiibacteriota</taxon>
    </lineage>
</organism>